<keyword evidence="10" id="KW-0732">Signal</keyword>
<dbReference type="CDD" id="cd16012">
    <property type="entry name" value="ALP"/>
    <property type="match status" value="1"/>
</dbReference>
<feature type="signal peptide" evidence="10">
    <location>
        <begin position="1"/>
        <end position="21"/>
    </location>
</feature>
<gene>
    <name evidence="11" type="ORF">ACFOUO_15410</name>
</gene>
<evidence type="ECO:0000256" key="4">
    <source>
        <dbReference type="ARBA" id="ARBA00022553"/>
    </source>
</evidence>
<protein>
    <submittedName>
        <fullName evidence="11">Alkaline phosphatase</fullName>
    </submittedName>
</protein>
<accession>A0ABV8JGP9</accession>
<evidence type="ECO:0000256" key="10">
    <source>
        <dbReference type="SAM" id="SignalP"/>
    </source>
</evidence>
<evidence type="ECO:0000256" key="6">
    <source>
        <dbReference type="ARBA" id="ARBA00022801"/>
    </source>
</evidence>
<dbReference type="PANTHER" id="PTHR11596">
    <property type="entry name" value="ALKALINE PHOSPHATASE"/>
    <property type="match status" value="1"/>
</dbReference>
<keyword evidence="7" id="KW-0862">Zinc</keyword>
<keyword evidence="5" id="KW-0479">Metal-binding</keyword>
<keyword evidence="12" id="KW-1185">Reference proteome</keyword>
<dbReference type="Pfam" id="PF00245">
    <property type="entry name" value="Alk_phosphatase"/>
    <property type="match status" value="1"/>
</dbReference>
<evidence type="ECO:0000256" key="5">
    <source>
        <dbReference type="ARBA" id="ARBA00022723"/>
    </source>
</evidence>
<name>A0ABV8JGP9_9BACL</name>
<dbReference type="PRINTS" id="PR00113">
    <property type="entry name" value="ALKPHPHTASE"/>
</dbReference>
<comment type="cofactor">
    <cofactor evidence="1">
        <name>Mg(2+)</name>
        <dbReference type="ChEBI" id="CHEBI:18420"/>
    </cofactor>
</comment>
<keyword evidence="6" id="KW-0378">Hydrolase</keyword>
<proteinExistence type="inferred from homology"/>
<dbReference type="InterPro" id="IPR001952">
    <property type="entry name" value="Alkaline_phosphatase"/>
</dbReference>
<dbReference type="InterPro" id="IPR018299">
    <property type="entry name" value="Alkaline_phosphatase_AS"/>
</dbReference>
<evidence type="ECO:0000256" key="1">
    <source>
        <dbReference type="ARBA" id="ARBA00001946"/>
    </source>
</evidence>
<dbReference type="SUPFAM" id="SSF53649">
    <property type="entry name" value="Alkaline phosphatase-like"/>
    <property type="match status" value="1"/>
</dbReference>
<evidence type="ECO:0000256" key="8">
    <source>
        <dbReference type="ARBA" id="ARBA00022842"/>
    </source>
</evidence>
<evidence type="ECO:0000313" key="11">
    <source>
        <dbReference type="EMBL" id="MFC4078186.1"/>
    </source>
</evidence>
<dbReference type="Proteomes" id="UP001595843">
    <property type="component" value="Unassembled WGS sequence"/>
</dbReference>
<evidence type="ECO:0000256" key="3">
    <source>
        <dbReference type="ARBA" id="ARBA00005984"/>
    </source>
</evidence>
<dbReference type="EMBL" id="JBHSAP010000018">
    <property type="protein sequence ID" value="MFC4078186.1"/>
    <property type="molecule type" value="Genomic_DNA"/>
</dbReference>
<organism evidence="11 12">
    <name type="scientific">Salinithrix halophila</name>
    <dbReference type="NCBI Taxonomy" id="1485204"/>
    <lineage>
        <taxon>Bacteria</taxon>
        <taxon>Bacillati</taxon>
        <taxon>Bacillota</taxon>
        <taxon>Bacilli</taxon>
        <taxon>Bacillales</taxon>
        <taxon>Thermoactinomycetaceae</taxon>
        <taxon>Salinithrix</taxon>
    </lineage>
</organism>
<evidence type="ECO:0000256" key="2">
    <source>
        <dbReference type="ARBA" id="ARBA00001947"/>
    </source>
</evidence>
<dbReference type="Gene3D" id="1.10.60.40">
    <property type="match status" value="1"/>
</dbReference>
<dbReference type="RefSeq" id="WP_380706010.1">
    <property type="nucleotide sequence ID" value="NZ_JBHSAP010000018.1"/>
</dbReference>
<comment type="cofactor">
    <cofactor evidence="2">
        <name>Zn(2+)</name>
        <dbReference type="ChEBI" id="CHEBI:29105"/>
    </cofactor>
</comment>
<comment type="similarity">
    <text evidence="3 9">Belongs to the alkaline phosphatase family.</text>
</comment>
<reference evidence="12" key="1">
    <citation type="journal article" date="2019" name="Int. J. Syst. Evol. Microbiol.">
        <title>The Global Catalogue of Microorganisms (GCM) 10K type strain sequencing project: providing services to taxonomists for standard genome sequencing and annotation.</title>
        <authorList>
            <consortium name="The Broad Institute Genomics Platform"/>
            <consortium name="The Broad Institute Genome Sequencing Center for Infectious Disease"/>
            <person name="Wu L."/>
            <person name="Ma J."/>
        </authorList>
    </citation>
    <scope>NUCLEOTIDE SEQUENCE [LARGE SCALE GENOMIC DNA]</scope>
    <source>
        <strain evidence="12">IBRC-M 10813</strain>
    </source>
</reference>
<keyword evidence="4" id="KW-0597">Phosphoprotein</keyword>
<evidence type="ECO:0000256" key="9">
    <source>
        <dbReference type="RuleBase" id="RU003946"/>
    </source>
</evidence>
<dbReference type="PANTHER" id="PTHR11596:SF5">
    <property type="entry name" value="ALKALINE PHOSPHATASE"/>
    <property type="match status" value="1"/>
</dbReference>
<dbReference type="InterPro" id="IPR017850">
    <property type="entry name" value="Alkaline_phosphatase_core_sf"/>
</dbReference>
<evidence type="ECO:0000256" key="7">
    <source>
        <dbReference type="ARBA" id="ARBA00022833"/>
    </source>
</evidence>
<comment type="caution">
    <text evidence="11">The sequence shown here is derived from an EMBL/GenBank/DDBJ whole genome shotgun (WGS) entry which is preliminary data.</text>
</comment>
<dbReference type="SMART" id="SM00098">
    <property type="entry name" value="alkPPc"/>
    <property type="match status" value="1"/>
</dbReference>
<evidence type="ECO:0000313" key="12">
    <source>
        <dbReference type="Proteomes" id="UP001595843"/>
    </source>
</evidence>
<keyword evidence="8" id="KW-0460">Magnesium</keyword>
<dbReference type="Gene3D" id="3.40.720.10">
    <property type="entry name" value="Alkaline Phosphatase, subunit A"/>
    <property type="match status" value="1"/>
</dbReference>
<sequence length="453" mass="49083">MNKRQMLKVITLGLACTVALGSVSYSQHVEARKQNPGNHAKNVILMIGDGMGPTQVSAAAYMKRKGYGAGKLTMSRLQETGLATTYSHDSVVTDSSAAATAFSSGYKTDNGVVGKAPKHKEHYEGERHDDVKTVLDDAQKKRKATGLVTTTRLTHATPASFASHVEDRDSENEIADQMMNHGVDVLLGGGKANFLPKKDGGKREDGKNLIQVAEKKGYTVVEDKESLKKAKSNKLLGLFNNSHLNYELDRATSDEPSVADMTRKALKTLSKDKNGFFLMVEGGRIDHAGHDNYPAANIRDTLAFDKAVRAALNYAKKDPDTLVVVTADHETGGMSMGANGTYVFNKEVIDKVKRSSEFIGKEVDKDRSKVKEIMAKYAGINDLKPEEEQSIQKAKDPASAVAKVISDRANVGWTSTAHTAVNVPIFSQGPRADQLSGTIDNTKIAKVISRAMK</sequence>
<feature type="chain" id="PRO_5045337621" evidence="10">
    <location>
        <begin position="22"/>
        <end position="453"/>
    </location>
</feature>
<dbReference type="PROSITE" id="PS00123">
    <property type="entry name" value="ALKALINE_PHOSPHATASE"/>
    <property type="match status" value="1"/>
</dbReference>